<evidence type="ECO:0000313" key="16">
    <source>
        <dbReference type="Proteomes" id="UP000015104"/>
    </source>
</evidence>
<dbReference type="GO" id="GO:0016174">
    <property type="term" value="F:NAD(P)H oxidase H2O2-forming activity"/>
    <property type="evidence" value="ECO:0007669"/>
    <property type="project" value="TreeGrafter"/>
</dbReference>
<reference evidence="16" key="1">
    <citation type="submission" date="2011-08" db="EMBL/GenBank/DDBJ databases">
        <authorList>
            <person name="Rombauts S."/>
        </authorList>
    </citation>
    <scope>NUCLEOTIDE SEQUENCE</scope>
    <source>
        <strain evidence="16">London</strain>
    </source>
</reference>
<evidence type="ECO:0000256" key="11">
    <source>
        <dbReference type="ARBA" id="ARBA00047786"/>
    </source>
</evidence>
<sequence length="608" mass="67760">MSCLLFNRSFLVRRESMKFCEYVIKSKSYVNVSKRCYTLKTPVTLLTSNVNLRSGLRKAIHNQRRFSSSTSSSSSSSLNKILIGGGCLVVIGSIVYFSSQSTPEKPKEKKDDQKPKVPKEKPKIENLPDSIDYLLIGGGTTAFSAFRSIRANDPKAKVLVISEEKYNPYMSPPLSKELWFSERELSDKLSFRQWNGRERSIFFEHPEYYADLKTLIESETGGVSLVNGYKVVELSPSEKRAYLDNGQSIGYKKCLIATGGRPKNLELFEKAPENVKERVLLYRSVDDFLKLRNICDSKKSVTIIGGGLLGSELACALGRRSQVLKSPTQVNQIFPEAGNVGKLLPEYLSQWTSERIKSEGVNIIPKTELVGARLQNDKLLLELNNGSTLETDYAVVAVGLQANTELAKSAGLEVDEVQGGYLVNSELQARSDIWVAGDASCFYDMKLGRRRVEHHDHAIISGRLAGENMTGAGKPYRHQSMFWSDLGPDIGFEAIGLVNSSLPTVGVFSKNEKSPESEDKSVETDKPRAPQSGDEFSKGLIFYLKDDVIVGIVLWNVFERISIARRIISEGKPYEDLVDVAKLFNLEDRPAEIEADQDAEKAKTEDKE</sequence>
<evidence type="ECO:0000256" key="8">
    <source>
        <dbReference type="ARBA" id="ARBA00023002"/>
    </source>
</evidence>
<dbReference type="GO" id="GO:0071949">
    <property type="term" value="F:FAD binding"/>
    <property type="evidence" value="ECO:0007669"/>
    <property type="project" value="TreeGrafter"/>
</dbReference>
<comment type="cofactor">
    <cofactor evidence="1">
        <name>FAD</name>
        <dbReference type="ChEBI" id="CHEBI:57692"/>
    </cofactor>
</comment>
<dbReference type="Pfam" id="PF14721">
    <property type="entry name" value="AIF_C"/>
    <property type="match status" value="1"/>
</dbReference>
<dbReference type="Proteomes" id="UP000015104">
    <property type="component" value="Unassembled WGS sequence"/>
</dbReference>
<evidence type="ECO:0000259" key="14">
    <source>
        <dbReference type="Pfam" id="PF14721"/>
    </source>
</evidence>
<comment type="catalytic activity">
    <reaction evidence="11">
        <text>A + NADH + H(+) = AH2 + NAD(+)</text>
        <dbReference type="Rhea" id="RHEA:11356"/>
        <dbReference type="ChEBI" id="CHEBI:13193"/>
        <dbReference type="ChEBI" id="CHEBI:15378"/>
        <dbReference type="ChEBI" id="CHEBI:17499"/>
        <dbReference type="ChEBI" id="CHEBI:57540"/>
        <dbReference type="ChEBI" id="CHEBI:57945"/>
    </reaction>
</comment>
<dbReference type="InterPro" id="IPR029324">
    <property type="entry name" value="AIF_C"/>
</dbReference>
<evidence type="ECO:0000256" key="7">
    <source>
        <dbReference type="ARBA" id="ARBA00022946"/>
    </source>
</evidence>
<evidence type="ECO:0000256" key="9">
    <source>
        <dbReference type="ARBA" id="ARBA00023027"/>
    </source>
</evidence>
<dbReference type="OMA" id="RSIFFEH"/>
<keyword evidence="9" id="KW-0520">NAD</keyword>
<keyword evidence="7" id="KW-0809">Transit peptide</keyword>
<dbReference type="EMBL" id="CAEY01000074">
    <property type="status" value="NOT_ANNOTATED_CDS"/>
    <property type="molecule type" value="Genomic_DNA"/>
</dbReference>
<dbReference type="HOGENOM" id="CLU_003291_5_3_1"/>
<evidence type="ECO:0000313" key="15">
    <source>
        <dbReference type="EnsemblMetazoa" id="tetur11g03690.1"/>
    </source>
</evidence>
<organism evidence="15 16">
    <name type="scientific">Tetranychus urticae</name>
    <name type="common">Two-spotted spider mite</name>
    <dbReference type="NCBI Taxonomy" id="32264"/>
    <lineage>
        <taxon>Eukaryota</taxon>
        <taxon>Metazoa</taxon>
        <taxon>Ecdysozoa</taxon>
        <taxon>Arthropoda</taxon>
        <taxon>Chelicerata</taxon>
        <taxon>Arachnida</taxon>
        <taxon>Acari</taxon>
        <taxon>Acariformes</taxon>
        <taxon>Trombidiformes</taxon>
        <taxon>Prostigmata</taxon>
        <taxon>Eleutherengona</taxon>
        <taxon>Raphignathae</taxon>
        <taxon>Tetranychoidea</taxon>
        <taxon>Tetranychidae</taxon>
        <taxon>Tetranychus</taxon>
    </lineage>
</organism>
<keyword evidence="4" id="KW-0285">Flavoprotein</keyword>
<feature type="region of interest" description="Disordered" evidence="12">
    <location>
        <begin position="508"/>
        <end position="532"/>
    </location>
</feature>
<dbReference type="Pfam" id="PF07992">
    <property type="entry name" value="Pyr_redox_2"/>
    <property type="match status" value="1"/>
</dbReference>
<dbReference type="InterPro" id="IPR050446">
    <property type="entry name" value="FAD-oxidoreductase/Apoptosis"/>
</dbReference>
<dbReference type="eggNOG" id="KOG1346">
    <property type="taxonomic scope" value="Eukaryota"/>
</dbReference>
<dbReference type="GO" id="GO:0046983">
    <property type="term" value="F:protein dimerization activity"/>
    <property type="evidence" value="ECO:0007669"/>
    <property type="project" value="InterPro"/>
</dbReference>
<accession>T1KHA7</accession>
<dbReference type="PRINTS" id="PR00368">
    <property type="entry name" value="FADPNR"/>
</dbReference>
<dbReference type="InterPro" id="IPR023753">
    <property type="entry name" value="FAD/NAD-binding_dom"/>
</dbReference>
<dbReference type="GO" id="GO:0006915">
    <property type="term" value="P:apoptotic process"/>
    <property type="evidence" value="ECO:0007669"/>
    <property type="project" value="UniProtKB-KW"/>
</dbReference>
<feature type="compositionally biased region" description="Basic and acidic residues" evidence="12">
    <location>
        <begin position="104"/>
        <end position="124"/>
    </location>
</feature>
<name>T1KHA7_TETUR</name>
<dbReference type="OrthoDB" id="6029at2759"/>
<feature type="region of interest" description="Disordered" evidence="12">
    <location>
        <begin position="101"/>
        <end position="124"/>
    </location>
</feature>
<evidence type="ECO:0000256" key="10">
    <source>
        <dbReference type="ARBA" id="ARBA00023128"/>
    </source>
</evidence>
<reference evidence="15" key="2">
    <citation type="submission" date="2015-06" db="UniProtKB">
        <authorList>
            <consortium name="EnsemblMetazoa"/>
        </authorList>
    </citation>
    <scope>IDENTIFICATION</scope>
</reference>
<dbReference type="SUPFAM" id="SSF51905">
    <property type="entry name" value="FAD/NAD(P)-binding domain"/>
    <property type="match status" value="2"/>
</dbReference>
<keyword evidence="8" id="KW-0560">Oxidoreductase</keyword>
<dbReference type="PANTHER" id="PTHR43557">
    <property type="entry name" value="APOPTOSIS-INDUCING FACTOR 1"/>
    <property type="match status" value="1"/>
</dbReference>
<evidence type="ECO:0000256" key="2">
    <source>
        <dbReference type="ARBA" id="ARBA00004173"/>
    </source>
</evidence>
<dbReference type="GO" id="GO:0005739">
    <property type="term" value="C:mitochondrion"/>
    <property type="evidence" value="ECO:0007669"/>
    <property type="project" value="UniProtKB-SubCell"/>
</dbReference>
<dbReference type="PANTHER" id="PTHR43557:SF4">
    <property type="entry name" value="APOPTOSIS-INDUCING FACTOR 1, MITOCHONDRIAL"/>
    <property type="match status" value="1"/>
</dbReference>
<evidence type="ECO:0000256" key="6">
    <source>
        <dbReference type="ARBA" id="ARBA00022827"/>
    </source>
</evidence>
<feature type="compositionally biased region" description="Basic and acidic residues" evidence="12">
    <location>
        <begin position="510"/>
        <end position="528"/>
    </location>
</feature>
<dbReference type="SMART" id="SM01353">
    <property type="entry name" value="AIF_C"/>
    <property type="match status" value="1"/>
</dbReference>
<dbReference type="GO" id="GO:0033108">
    <property type="term" value="P:mitochondrial respiratory chain complex assembly"/>
    <property type="evidence" value="ECO:0007669"/>
    <property type="project" value="TreeGrafter"/>
</dbReference>
<feature type="domain" description="Mitochondrial apoptosis-inducing factor C-terminal" evidence="14">
    <location>
        <begin position="465"/>
        <end position="517"/>
    </location>
</feature>
<dbReference type="Gene3D" id="3.30.390.30">
    <property type="match status" value="1"/>
</dbReference>
<dbReference type="KEGG" id="tut:107364000"/>
<dbReference type="Gene3D" id="3.50.50.60">
    <property type="entry name" value="FAD/NAD(P)-binding domain"/>
    <property type="match status" value="2"/>
</dbReference>
<protein>
    <recommendedName>
        <fullName evidence="17">FAD/NAD(P)-binding domain-containing protein</fullName>
    </recommendedName>
</protein>
<comment type="similarity">
    <text evidence="3">Belongs to the FAD-dependent oxidoreductase family.</text>
</comment>
<evidence type="ECO:0000256" key="1">
    <source>
        <dbReference type="ARBA" id="ARBA00001974"/>
    </source>
</evidence>
<feature type="domain" description="FAD/NAD(P)-binding" evidence="13">
    <location>
        <begin position="132"/>
        <end position="459"/>
    </location>
</feature>
<keyword evidence="5" id="KW-0053">Apoptosis</keyword>
<dbReference type="STRING" id="32264.T1KHA7"/>
<evidence type="ECO:0000256" key="5">
    <source>
        <dbReference type="ARBA" id="ARBA00022703"/>
    </source>
</evidence>
<dbReference type="InterPro" id="IPR016156">
    <property type="entry name" value="FAD/NAD-linked_Rdtase_dimer_sf"/>
</dbReference>
<dbReference type="SUPFAM" id="SSF55424">
    <property type="entry name" value="FAD/NAD-linked reductases, dimerisation (C-terminal) domain"/>
    <property type="match status" value="1"/>
</dbReference>
<dbReference type="InterPro" id="IPR036188">
    <property type="entry name" value="FAD/NAD-bd_sf"/>
</dbReference>
<evidence type="ECO:0000259" key="13">
    <source>
        <dbReference type="Pfam" id="PF07992"/>
    </source>
</evidence>
<gene>
    <name evidence="15" type="primary">107364000</name>
</gene>
<proteinExistence type="inferred from homology"/>
<dbReference type="PRINTS" id="PR00411">
    <property type="entry name" value="PNDRDTASEI"/>
</dbReference>
<keyword evidence="10" id="KW-0496">Mitochondrion</keyword>
<evidence type="ECO:0000256" key="12">
    <source>
        <dbReference type="SAM" id="MobiDB-lite"/>
    </source>
</evidence>
<evidence type="ECO:0000256" key="4">
    <source>
        <dbReference type="ARBA" id="ARBA00022630"/>
    </source>
</evidence>
<evidence type="ECO:0008006" key="17">
    <source>
        <dbReference type="Google" id="ProtNLM"/>
    </source>
</evidence>
<keyword evidence="16" id="KW-1185">Reference proteome</keyword>
<dbReference type="EnsemblMetazoa" id="tetur11g03690.1">
    <property type="protein sequence ID" value="tetur11g03690.1"/>
    <property type="gene ID" value="tetur11g03690"/>
</dbReference>
<dbReference type="AlphaFoldDB" id="T1KHA7"/>
<evidence type="ECO:0000256" key="3">
    <source>
        <dbReference type="ARBA" id="ARBA00006442"/>
    </source>
</evidence>
<keyword evidence="6" id="KW-0274">FAD</keyword>
<comment type="subcellular location">
    <subcellularLocation>
        <location evidence="2">Mitochondrion</location>
    </subcellularLocation>
</comment>